<dbReference type="PANTHER" id="PTHR33495">
    <property type="entry name" value="ANTI-SIGMA FACTOR ANTAGONIST TM_1081-RELATED-RELATED"/>
    <property type="match status" value="1"/>
</dbReference>
<dbReference type="SUPFAM" id="SSF52091">
    <property type="entry name" value="SpoIIaa-like"/>
    <property type="match status" value="1"/>
</dbReference>
<dbReference type="AlphaFoldDB" id="A0A8J3C2S9"/>
<evidence type="ECO:0000313" key="3">
    <source>
        <dbReference type="Proteomes" id="UP000656042"/>
    </source>
</evidence>
<dbReference type="InterPro" id="IPR002645">
    <property type="entry name" value="STAS_dom"/>
</dbReference>
<dbReference type="Proteomes" id="UP000656042">
    <property type="component" value="Unassembled WGS sequence"/>
</dbReference>
<dbReference type="Gene3D" id="3.30.750.24">
    <property type="entry name" value="STAS domain"/>
    <property type="match status" value="1"/>
</dbReference>
<proteinExistence type="predicted"/>
<name>A0A8J3C2S9_9ACTN</name>
<dbReference type="EMBL" id="BMMX01000032">
    <property type="protein sequence ID" value="GGL09322.1"/>
    <property type="molecule type" value="Genomic_DNA"/>
</dbReference>
<evidence type="ECO:0000259" key="1">
    <source>
        <dbReference type="PROSITE" id="PS50801"/>
    </source>
</evidence>
<evidence type="ECO:0000313" key="2">
    <source>
        <dbReference type="EMBL" id="GGL09322.1"/>
    </source>
</evidence>
<feature type="domain" description="STAS" evidence="1">
    <location>
        <begin position="2"/>
        <end position="110"/>
    </location>
</feature>
<dbReference type="GO" id="GO:0043856">
    <property type="term" value="F:anti-sigma factor antagonist activity"/>
    <property type="evidence" value="ECO:0007669"/>
    <property type="project" value="TreeGrafter"/>
</dbReference>
<dbReference type="PANTHER" id="PTHR33495:SF2">
    <property type="entry name" value="ANTI-SIGMA FACTOR ANTAGONIST TM_1081-RELATED"/>
    <property type="match status" value="1"/>
</dbReference>
<keyword evidence="3" id="KW-1185">Reference proteome</keyword>
<protein>
    <recommendedName>
        <fullName evidence="1">STAS domain-containing protein</fullName>
    </recommendedName>
</protein>
<organism evidence="2 3">
    <name type="scientific">Mangrovihabitans endophyticus</name>
    <dbReference type="NCBI Taxonomy" id="1751298"/>
    <lineage>
        <taxon>Bacteria</taxon>
        <taxon>Bacillati</taxon>
        <taxon>Actinomycetota</taxon>
        <taxon>Actinomycetes</taxon>
        <taxon>Micromonosporales</taxon>
        <taxon>Micromonosporaceae</taxon>
        <taxon>Mangrovihabitans</taxon>
    </lineage>
</organism>
<dbReference type="InterPro" id="IPR036513">
    <property type="entry name" value="STAS_dom_sf"/>
</dbReference>
<dbReference type="Pfam" id="PF01740">
    <property type="entry name" value="STAS"/>
    <property type="match status" value="1"/>
</dbReference>
<comment type="caution">
    <text evidence="2">The sequence shown here is derived from an EMBL/GenBank/DDBJ whole genome shotgun (WGS) entry which is preliminary data.</text>
</comment>
<dbReference type="PROSITE" id="PS50801">
    <property type="entry name" value="STAS"/>
    <property type="match status" value="1"/>
</dbReference>
<reference evidence="2" key="1">
    <citation type="journal article" date="2014" name="Int. J. Syst. Evol. Microbiol.">
        <title>Complete genome sequence of Corynebacterium casei LMG S-19264T (=DSM 44701T), isolated from a smear-ripened cheese.</title>
        <authorList>
            <consortium name="US DOE Joint Genome Institute (JGI-PGF)"/>
            <person name="Walter F."/>
            <person name="Albersmeier A."/>
            <person name="Kalinowski J."/>
            <person name="Ruckert C."/>
        </authorList>
    </citation>
    <scope>NUCLEOTIDE SEQUENCE</scope>
    <source>
        <strain evidence="2">CGMCC 4.7299</strain>
    </source>
</reference>
<accession>A0A8J3C2S9</accession>
<reference evidence="2" key="2">
    <citation type="submission" date="2020-09" db="EMBL/GenBank/DDBJ databases">
        <authorList>
            <person name="Sun Q."/>
            <person name="Zhou Y."/>
        </authorList>
    </citation>
    <scope>NUCLEOTIDE SEQUENCE</scope>
    <source>
        <strain evidence="2">CGMCC 4.7299</strain>
    </source>
</reference>
<dbReference type="CDD" id="cd07043">
    <property type="entry name" value="STAS_anti-anti-sigma_factors"/>
    <property type="match status" value="1"/>
</dbReference>
<gene>
    <name evidence="2" type="ORF">GCM10012284_49960</name>
</gene>
<sequence>MAPVQVDDRPDAAVVHVRTDIDAGVAAVLRDTLTDAVDRRGHVVLDMAGVDTLAPDGLATLVRAHRRARQRGAWVCLSGPSRFVLTVLHTMKVDGVFPVFDDCAAALDWLHGEGG</sequence>